<name>A0AAV1EA20_OLDCO</name>
<evidence type="ECO:0000313" key="2">
    <source>
        <dbReference type="EMBL" id="CAI9116506.1"/>
    </source>
</evidence>
<evidence type="ECO:0000313" key="3">
    <source>
        <dbReference type="Proteomes" id="UP001161247"/>
    </source>
</evidence>
<proteinExistence type="predicted"/>
<evidence type="ECO:0000259" key="1">
    <source>
        <dbReference type="Pfam" id="PF12061"/>
    </source>
</evidence>
<dbReference type="InterPro" id="IPR021929">
    <property type="entry name" value="R1A-like_N"/>
</dbReference>
<organism evidence="2 3">
    <name type="scientific">Oldenlandia corymbosa var. corymbosa</name>
    <dbReference type="NCBI Taxonomy" id="529605"/>
    <lineage>
        <taxon>Eukaryota</taxon>
        <taxon>Viridiplantae</taxon>
        <taxon>Streptophyta</taxon>
        <taxon>Embryophyta</taxon>
        <taxon>Tracheophyta</taxon>
        <taxon>Spermatophyta</taxon>
        <taxon>Magnoliopsida</taxon>
        <taxon>eudicotyledons</taxon>
        <taxon>Gunneridae</taxon>
        <taxon>Pentapetalae</taxon>
        <taxon>asterids</taxon>
        <taxon>lamiids</taxon>
        <taxon>Gentianales</taxon>
        <taxon>Rubiaceae</taxon>
        <taxon>Rubioideae</taxon>
        <taxon>Spermacoceae</taxon>
        <taxon>Hedyotis-Oldenlandia complex</taxon>
        <taxon>Oldenlandia</taxon>
    </lineage>
</organism>
<keyword evidence="3" id="KW-1185">Reference proteome</keyword>
<dbReference type="AlphaFoldDB" id="A0AAV1EA20"/>
<dbReference type="EMBL" id="OX459125">
    <property type="protein sequence ID" value="CAI9116506.1"/>
    <property type="molecule type" value="Genomic_DNA"/>
</dbReference>
<accession>A0AAV1EA20</accession>
<dbReference type="Pfam" id="PF12061">
    <property type="entry name" value="NB-LRR"/>
    <property type="match status" value="1"/>
</dbReference>
<protein>
    <submittedName>
        <fullName evidence="2">OLC1v1017671C1</fullName>
    </submittedName>
</protein>
<gene>
    <name evidence="2" type="ORF">OLC1_LOCUS22785</name>
</gene>
<sequence>MESQIDHVAKDSTYDSQRVDLALTLFRLLVSLLLRVSIEDQEVQVHLKQLDDLLFDLEENTDHQPPFDMNFFHSIEDRISLIVPVCKKVSISSSSPLEIAENVVRLIDFATPIVGDILHYHESSQEDEHQIVGMNKHVLRVYNELQYLRNFLWLVLGNGLINQHVQDVKTILDSALDTAVLFSSVFSRICLKVVENPQVSNLLLQKIYTLQAMIMVAYLEHKRYRKISVIPDDVDPPVKNIDEHVVDFFDGLIHKLRRLRLSINSVDVEKLADELRFLRCKILHNILAVYSKQNFVVKEMEFLGTSITALVIEIGHVVYFNHFHREEKECDEQETGEIENKNSARFWISRIPGLIEAVASIKQLASDTYYGNKFLCKSLWRKLCRRPIRRNHIMKSVNLLMKNLEELSSYFESADSTTLLQHQIGTLKQEMESITRQCLIGAEEEDELKSSDMKFLRTQSQEAMRHCSLIVTSILSEEGSLWYYFLGLFVLTNDIRMTFNKMKGIQELEKYLGVRGRENYDEGRSKDQIY</sequence>
<dbReference type="Proteomes" id="UP001161247">
    <property type="component" value="Chromosome 8"/>
</dbReference>
<reference evidence="2" key="1">
    <citation type="submission" date="2023-03" db="EMBL/GenBank/DDBJ databases">
        <authorList>
            <person name="Julca I."/>
        </authorList>
    </citation>
    <scope>NUCLEOTIDE SEQUENCE</scope>
</reference>
<feature type="domain" description="Late blight resistance protein R1A-like N-terminal" evidence="1">
    <location>
        <begin position="89"/>
        <end position="330"/>
    </location>
</feature>